<evidence type="ECO:0000256" key="8">
    <source>
        <dbReference type="ARBA" id="ARBA00023137"/>
    </source>
</evidence>
<evidence type="ECO:0000259" key="17">
    <source>
        <dbReference type="PROSITE" id="PS50038"/>
    </source>
</evidence>
<feature type="domain" description="Kringle" evidence="18">
    <location>
        <begin position="172"/>
        <end position="248"/>
    </location>
</feature>
<dbReference type="SMART" id="SM00219">
    <property type="entry name" value="TyrKc"/>
    <property type="match status" value="1"/>
</dbReference>
<keyword evidence="3 11" id="KW-0420">Kringle</keyword>
<dbReference type="SUPFAM" id="SSF63501">
    <property type="entry name" value="Frizzled cysteine-rich domain"/>
    <property type="match status" value="1"/>
</dbReference>
<feature type="chain" id="PRO_5019214908" description="Tyrosine-protein kinase receptor" evidence="15">
    <location>
        <begin position="16"/>
        <end position="687"/>
    </location>
</feature>
<keyword evidence="7 12" id="KW-0067">ATP-binding</keyword>
<dbReference type="FunFam" id="1.10.510.10:FF:000116">
    <property type="entry name" value="inactive tyrosine-protein kinase transmembrane receptor ROR1"/>
    <property type="match status" value="1"/>
</dbReference>
<evidence type="ECO:0000259" key="18">
    <source>
        <dbReference type="PROSITE" id="PS50070"/>
    </source>
</evidence>
<dbReference type="PANTHER" id="PTHR24416">
    <property type="entry name" value="TYROSINE-PROTEIN KINASE RECEPTOR"/>
    <property type="match status" value="1"/>
</dbReference>
<dbReference type="PROSITE" id="PS00109">
    <property type="entry name" value="PROTEIN_KINASE_TYR"/>
    <property type="match status" value="1"/>
</dbReference>
<evidence type="ECO:0000256" key="13">
    <source>
        <dbReference type="RuleBase" id="RU000312"/>
    </source>
</evidence>
<feature type="domain" description="FZ" evidence="17">
    <location>
        <begin position="25"/>
        <end position="159"/>
    </location>
</feature>
<dbReference type="PRINTS" id="PR00018">
    <property type="entry name" value="KRINGLE"/>
</dbReference>
<dbReference type="InterPro" id="IPR001245">
    <property type="entry name" value="Ser-Thr/Tyr_kinase_cat_dom"/>
</dbReference>
<dbReference type="InterPro" id="IPR050122">
    <property type="entry name" value="RTK"/>
</dbReference>
<dbReference type="GO" id="GO:0043235">
    <property type="term" value="C:receptor complex"/>
    <property type="evidence" value="ECO:0007669"/>
    <property type="project" value="TreeGrafter"/>
</dbReference>
<dbReference type="EMBL" id="NCKV01002898">
    <property type="protein sequence ID" value="RWS26282.1"/>
    <property type="molecule type" value="Genomic_DNA"/>
</dbReference>
<dbReference type="PROSITE" id="PS00107">
    <property type="entry name" value="PROTEIN_KINASE_ATP"/>
    <property type="match status" value="1"/>
</dbReference>
<evidence type="ECO:0000256" key="11">
    <source>
        <dbReference type="PROSITE-ProRule" id="PRU00121"/>
    </source>
</evidence>
<dbReference type="Proteomes" id="UP000288716">
    <property type="component" value="Unassembled WGS sequence"/>
</dbReference>
<dbReference type="InterPro" id="IPR008266">
    <property type="entry name" value="Tyr_kinase_AS"/>
</dbReference>
<dbReference type="InterPro" id="IPR017441">
    <property type="entry name" value="Protein_kinase_ATP_BS"/>
</dbReference>
<dbReference type="GO" id="GO:0007169">
    <property type="term" value="P:cell surface receptor protein tyrosine kinase signaling pathway"/>
    <property type="evidence" value="ECO:0007669"/>
    <property type="project" value="InterPro"/>
</dbReference>
<feature type="signal peptide" evidence="15">
    <location>
        <begin position="1"/>
        <end position="15"/>
    </location>
</feature>
<evidence type="ECO:0000256" key="5">
    <source>
        <dbReference type="ARBA" id="ARBA00022741"/>
    </source>
</evidence>
<keyword evidence="13 14" id="KW-0812">Transmembrane</keyword>
<dbReference type="GO" id="GO:0004714">
    <property type="term" value="F:transmembrane receptor protein tyrosine kinase activity"/>
    <property type="evidence" value="ECO:0007669"/>
    <property type="project" value="UniProtKB-EC"/>
</dbReference>
<evidence type="ECO:0000313" key="20">
    <source>
        <dbReference type="Proteomes" id="UP000288716"/>
    </source>
</evidence>
<organism evidence="19 20">
    <name type="scientific">Leptotrombidium deliense</name>
    <dbReference type="NCBI Taxonomy" id="299467"/>
    <lineage>
        <taxon>Eukaryota</taxon>
        <taxon>Metazoa</taxon>
        <taxon>Ecdysozoa</taxon>
        <taxon>Arthropoda</taxon>
        <taxon>Chelicerata</taxon>
        <taxon>Arachnida</taxon>
        <taxon>Acari</taxon>
        <taxon>Acariformes</taxon>
        <taxon>Trombidiformes</taxon>
        <taxon>Prostigmata</taxon>
        <taxon>Anystina</taxon>
        <taxon>Parasitengona</taxon>
        <taxon>Trombiculoidea</taxon>
        <taxon>Trombiculidae</taxon>
        <taxon>Leptotrombidium</taxon>
    </lineage>
</organism>
<accession>A0A443SFL4</accession>
<protein>
    <recommendedName>
        <fullName evidence="13">Tyrosine-protein kinase receptor</fullName>
        <ecNumber evidence="13">2.7.10.1</ecNumber>
    </recommendedName>
</protein>
<feature type="transmembrane region" description="Helical" evidence="14">
    <location>
        <begin position="252"/>
        <end position="276"/>
    </location>
</feature>
<evidence type="ECO:0000256" key="3">
    <source>
        <dbReference type="ARBA" id="ARBA00022572"/>
    </source>
</evidence>
<dbReference type="STRING" id="299467.A0A443SFL4"/>
<dbReference type="GO" id="GO:0005524">
    <property type="term" value="F:ATP binding"/>
    <property type="evidence" value="ECO:0007669"/>
    <property type="project" value="UniProtKB-UniRule"/>
</dbReference>
<dbReference type="InterPro" id="IPR011009">
    <property type="entry name" value="Kinase-like_dom_sf"/>
</dbReference>
<comment type="caution">
    <text evidence="19">The sequence shown here is derived from an EMBL/GenBank/DDBJ whole genome shotgun (WGS) entry which is preliminary data.</text>
</comment>
<keyword evidence="20" id="KW-1185">Reference proteome</keyword>
<dbReference type="InterPro" id="IPR036790">
    <property type="entry name" value="Frizzled_dom_sf"/>
</dbReference>
<keyword evidence="15" id="KW-0732">Signal</keyword>
<keyword evidence="4" id="KW-0808">Transferase</keyword>
<feature type="non-terminal residue" evidence="19">
    <location>
        <position position="687"/>
    </location>
</feature>
<keyword evidence="13 19" id="KW-0675">Receptor</keyword>
<keyword evidence="14" id="KW-1133">Transmembrane helix</keyword>
<evidence type="ECO:0000256" key="7">
    <source>
        <dbReference type="ARBA" id="ARBA00022840"/>
    </source>
</evidence>
<dbReference type="PROSITE" id="PS00239">
    <property type="entry name" value="RECEPTOR_TYR_KIN_II"/>
    <property type="match status" value="1"/>
</dbReference>
<dbReference type="PROSITE" id="PS00021">
    <property type="entry name" value="KRINGLE_1"/>
    <property type="match status" value="1"/>
</dbReference>
<dbReference type="InterPro" id="IPR018056">
    <property type="entry name" value="Kringle_CS"/>
</dbReference>
<dbReference type="Gene3D" id="3.30.200.20">
    <property type="entry name" value="Phosphorylase Kinase, domain 1"/>
    <property type="match status" value="1"/>
</dbReference>
<dbReference type="Pfam" id="PF07714">
    <property type="entry name" value="PK_Tyr_Ser-Thr"/>
    <property type="match status" value="1"/>
</dbReference>
<dbReference type="SUPFAM" id="SSF56112">
    <property type="entry name" value="Protein kinase-like (PK-like)"/>
    <property type="match status" value="1"/>
</dbReference>
<dbReference type="Gene3D" id="1.10.2000.10">
    <property type="entry name" value="Frizzled cysteine-rich domain"/>
    <property type="match status" value="1"/>
</dbReference>
<dbReference type="Pfam" id="PF01392">
    <property type="entry name" value="Fz"/>
    <property type="match status" value="1"/>
</dbReference>
<dbReference type="SMART" id="SM00130">
    <property type="entry name" value="KR"/>
    <property type="match status" value="1"/>
</dbReference>
<evidence type="ECO:0000256" key="1">
    <source>
        <dbReference type="ARBA" id="ARBA00004479"/>
    </source>
</evidence>
<dbReference type="VEuPathDB" id="VectorBase:LDEU005758"/>
<dbReference type="CDD" id="cd05048">
    <property type="entry name" value="PTKc_Ror"/>
    <property type="match status" value="1"/>
</dbReference>
<name>A0A443SFL4_9ACAR</name>
<dbReference type="InterPro" id="IPR002011">
    <property type="entry name" value="Tyr_kinase_rcpt_2_CS"/>
</dbReference>
<evidence type="ECO:0000256" key="4">
    <source>
        <dbReference type="ARBA" id="ARBA00022679"/>
    </source>
</evidence>
<evidence type="ECO:0000256" key="9">
    <source>
        <dbReference type="ARBA" id="ARBA00023157"/>
    </source>
</evidence>
<keyword evidence="2 13" id="KW-0597">Phosphoprotein</keyword>
<gene>
    <name evidence="19" type="ORF">B4U80_00528</name>
</gene>
<dbReference type="PRINTS" id="PR00109">
    <property type="entry name" value="TYRKINASE"/>
</dbReference>
<evidence type="ECO:0000256" key="10">
    <source>
        <dbReference type="ARBA" id="ARBA00051243"/>
    </source>
</evidence>
<dbReference type="PROSITE" id="PS50011">
    <property type="entry name" value="PROTEIN_KINASE_DOM"/>
    <property type="match status" value="1"/>
</dbReference>
<dbReference type="FunFam" id="3.30.200.20:FF:000139">
    <property type="entry name" value="inactive tyrosine-protein kinase transmembrane receptor ROR1"/>
    <property type="match status" value="1"/>
</dbReference>
<dbReference type="InterPro" id="IPR000719">
    <property type="entry name" value="Prot_kinase_dom"/>
</dbReference>
<dbReference type="AlphaFoldDB" id="A0A443SFL4"/>
<reference evidence="19 20" key="1">
    <citation type="journal article" date="2018" name="Gigascience">
        <title>Genomes of trombidid mites reveal novel predicted allergens and laterally-transferred genes associated with secondary metabolism.</title>
        <authorList>
            <person name="Dong X."/>
            <person name="Chaisiri K."/>
            <person name="Xia D."/>
            <person name="Armstrong S.D."/>
            <person name="Fang Y."/>
            <person name="Donnelly M.J."/>
            <person name="Kadowaki T."/>
            <person name="McGarry J.W."/>
            <person name="Darby A.C."/>
            <person name="Makepeace B.L."/>
        </authorList>
    </citation>
    <scope>NUCLEOTIDE SEQUENCE [LARGE SCALE GENOMIC DNA]</scope>
    <source>
        <strain evidence="19">UoL-UT</strain>
    </source>
</reference>
<evidence type="ECO:0000256" key="2">
    <source>
        <dbReference type="ARBA" id="ARBA00022553"/>
    </source>
</evidence>
<evidence type="ECO:0000256" key="14">
    <source>
        <dbReference type="SAM" id="Phobius"/>
    </source>
</evidence>
<comment type="subcellular location">
    <subcellularLocation>
        <location evidence="1">Membrane</location>
        <topology evidence="1">Single-pass type I membrane protein</topology>
    </subcellularLocation>
</comment>
<dbReference type="PROSITE" id="PS50038">
    <property type="entry name" value="FZ"/>
    <property type="match status" value="1"/>
</dbReference>
<dbReference type="SUPFAM" id="SSF57440">
    <property type="entry name" value="Kringle-like"/>
    <property type="match status" value="1"/>
</dbReference>
<dbReference type="CDD" id="cd00108">
    <property type="entry name" value="KR"/>
    <property type="match status" value="1"/>
</dbReference>
<comment type="catalytic activity">
    <reaction evidence="10 13">
        <text>L-tyrosyl-[protein] + ATP = O-phospho-L-tyrosyl-[protein] + ADP + H(+)</text>
        <dbReference type="Rhea" id="RHEA:10596"/>
        <dbReference type="Rhea" id="RHEA-COMP:10136"/>
        <dbReference type="Rhea" id="RHEA-COMP:20101"/>
        <dbReference type="ChEBI" id="CHEBI:15378"/>
        <dbReference type="ChEBI" id="CHEBI:30616"/>
        <dbReference type="ChEBI" id="CHEBI:46858"/>
        <dbReference type="ChEBI" id="CHEBI:61978"/>
        <dbReference type="ChEBI" id="CHEBI:456216"/>
        <dbReference type="EC" id="2.7.10.1"/>
    </reaction>
</comment>
<evidence type="ECO:0000256" key="12">
    <source>
        <dbReference type="PROSITE-ProRule" id="PRU10141"/>
    </source>
</evidence>
<keyword evidence="9" id="KW-1015">Disulfide bond</keyword>
<dbReference type="InterPro" id="IPR020067">
    <property type="entry name" value="Frizzled_dom"/>
</dbReference>
<dbReference type="OrthoDB" id="10005095at2759"/>
<proteinExistence type="inferred from homology"/>
<dbReference type="Gene3D" id="2.40.20.10">
    <property type="entry name" value="Plasminogen Kringle 4"/>
    <property type="match status" value="1"/>
</dbReference>
<evidence type="ECO:0000256" key="6">
    <source>
        <dbReference type="ARBA" id="ARBA00022777"/>
    </source>
</evidence>
<dbReference type="InterPro" id="IPR013806">
    <property type="entry name" value="Kringle-like"/>
</dbReference>
<dbReference type="Pfam" id="PF00051">
    <property type="entry name" value="Kringle"/>
    <property type="match status" value="1"/>
</dbReference>
<feature type="domain" description="Protein kinase" evidence="16">
    <location>
        <begin position="338"/>
        <end position="610"/>
    </location>
</feature>
<dbReference type="GO" id="GO:0017147">
    <property type="term" value="F:Wnt-protein binding"/>
    <property type="evidence" value="ECO:0007669"/>
    <property type="project" value="TreeGrafter"/>
</dbReference>
<dbReference type="Gene3D" id="1.10.510.10">
    <property type="entry name" value="Transferase(Phosphotransferase) domain 1"/>
    <property type="match status" value="1"/>
</dbReference>
<evidence type="ECO:0000313" key="19">
    <source>
        <dbReference type="EMBL" id="RWS26282.1"/>
    </source>
</evidence>
<dbReference type="InterPro" id="IPR041775">
    <property type="entry name" value="Ror-like_CRD"/>
</dbReference>
<evidence type="ECO:0000259" key="16">
    <source>
        <dbReference type="PROSITE" id="PS50011"/>
    </source>
</evidence>
<dbReference type="PROSITE" id="PS50070">
    <property type="entry name" value="KRINGLE_2"/>
    <property type="match status" value="1"/>
</dbReference>
<evidence type="ECO:0000256" key="15">
    <source>
        <dbReference type="SAM" id="SignalP"/>
    </source>
</evidence>
<keyword evidence="14" id="KW-0472">Membrane</keyword>
<dbReference type="GO" id="GO:0005886">
    <property type="term" value="C:plasma membrane"/>
    <property type="evidence" value="ECO:0007669"/>
    <property type="project" value="TreeGrafter"/>
</dbReference>
<comment type="similarity">
    <text evidence="13">Belongs to the protein kinase superfamily. Tyr protein kinase family. Insulin receptor subfamily.</text>
</comment>
<feature type="binding site" evidence="12">
    <location>
        <position position="370"/>
    </location>
    <ligand>
        <name>ATP</name>
        <dbReference type="ChEBI" id="CHEBI:30616"/>
    </ligand>
</feature>
<dbReference type="InterPro" id="IPR038178">
    <property type="entry name" value="Kringle_sf"/>
</dbReference>
<keyword evidence="6 19" id="KW-0418">Kinase</keyword>
<sequence length="687" mass="77512">MHTLTFLLIVPSIGGERGEEPAISSSSGFCQPYRGTVCSQFIGNRSIFVTTADSQDVFEKKLEAVFRVVATSRDISPQCHRYAIPSLCLFIFPPCIESTVDSAPQKVCRDECEMLESSICRMEYTIAKKHPLIGGQNIVPACEVLPSAGSKESHNCLRLGVPNIIQVAHEHTCYNDNGKQFRGTASRTMSGHECAPWNQQVFYKTTEYPELIGGHNFCRNPGGFEAKPWCFVNEPEMGRKEQCDVPQCIDNFWFYVVAPGAGAFSLFWLIFTIVCLRQRRKNKSSSGNLSSRSIASPTLSLQSSAGKGRNHNINGALEMNSLLPKKQTRATEYSISSMRFIEELGEGAFGKVYRGELVMPQGAIVPIAIKTLKEDATNKTKQDFQREADLLTDLQHPNIVCLLGVCFREEPLSMLFEFMSEGDLHEFLIAHSPRTDVPVKNGVLPGGRKILDIHDFLFISTQIAAGMEYLAAHHYVHRDLAARNCLVGDHMTVKISDFGLSRDIYSSDYYRVQSKSLLPVRWMPPESILYGKFTTESDVWSFGVVLWEIFSYGLQPYYGYNNQEVIDMIRSRHLLRCPEDCPPNIYSLMVETWHEIPTKRPSFTELHTRLRNWKAVYSNTLYSGSSHSSSLSGIDFRVLIYCRQQRLIDMCLPISGANFHVKNTHTFPHTPNSSQIYGQHSLKQQPQ</sequence>
<dbReference type="PANTHER" id="PTHR24416:SF611">
    <property type="entry name" value="TYROSINE-PROTEIN KINASE TRANSMEMBRANE RECEPTOR ROR"/>
    <property type="match status" value="1"/>
</dbReference>
<dbReference type="EC" id="2.7.10.1" evidence="13"/>
<comment type="caution">
    <text evidence="11">Lacks conserved residue(s) required for the propagation of feature annotation.</text>
</comment>
<keyword evidence="5 12" id="KW-0547">Nucleotide-binding</keyword>
<dbReference type="InterPro" id="IPR000001">
    <property type="entry name" value="Kringle"/>
</dbReference>
<dbReference type="CDD" id="cd07459">
    <property type="entry name" value="CRD_TK_ROR_like"/>
    <property type="match status" value="1"/>
</dbReference>
<keyword evidence="8" id="KW-0829">Tyrosine-protein kinase</keyword>
<dbReference type="InterPro" id="IPR020635">
    <property type="entry name" value="Tyr_kinase_cat_dom"/>
</dbReference>